<dbReference type="Proteomes" id="UP000006633">
    <property type="component" value="Chromosome"/>
</dbReference>
<dbReference type="InterPro" id="IPR011990">
    <property type="entry name" value="TPR-like_helical_dom_sf"/>
</dbReference>
<accession>D7A1P5</accession>
<dbReference type="EMBL" id="CP002026">
    <property type="protein sequence ID" value="ADH91470.1"/>
    <property type="molecule type" value="Genomic_DNA"/>
</dbReference>
<name>D7A1P5_ANCN5</name>
<reference evidence="2 3" key="1">
    <citation type="journal article" date="2012" name="Stand. Genomic Sci.">
        <title>Complete genome sequence of the facultatively chemolithoautotrophic and methylotrophic alpha Proteobacterium Starkeya novella type strain (ATCC 8093(T)).</title>
        <authorList>
            <person name="Kappler U."/>
            <person name="Davenport K."/>
            <person name="Beatson S."/>
            <person name="Lucas S."/>
            <person name="Lapidus A."/>
            <person name="Copeland A."/>
            <person name="Berry K.W."/>
            <person name="Glavina Del Rio T."/>
            <person name="Hammon N."/>
            <person name="Dalin E."/>
            <person name="Tice H."/>
            <person name="Pitluck S."/>
            <person name="Richardson P."/>
            <person name="Bruce D."/>
            <person name="Goodwin L.A."/>
            <person name="Han C."/>
            <person name="Tapia R."/>
            <person name="Detter J.C."/>
            <person name="Chang Y.J."/>
            <person name="Jeffries C.D."/>
            <person name="Land M."/>
            <person name="Hauser L."/>
            <person name="Kyrpides N.C."/>
            <person name="Goker M."/>
            <person name="Ivanova N."/>
            <person name="Klenk H.P."/>
            <person name="Woyke T."/>
        </authorList>
    </citation>
    <scope>NUCLEOTIDE SEQUENCE [LARGE SCALE GENOMIC DNA]</scope>
    <source>
        <strain evidence="3">ATCC 8093 / DSM 506 / JCM 20403 / CCM 1077 / IAM 12100 / NBRC 12443 / NCIMB 10456</strain>
    </source>
</reference>
<dbReference type="HOGENOM" id="CLU_019981_3_0_5"/>
<evidence type="ECO:0000313" key="2">
    <source>
        <dbReference type="EMBL" id="ADH91470.1"/>
    </source>
</evidence>
<dbReference type="eggNOG" id="COG0457">
    <property type="taxonomic scope" value="Bacteria"/>
</dbReference>
<dbReference type="Gene3D" id="1.25.40.10">
    <property type="entry name" value="Tetratricopeptide repeat domain"/>
    <property type="match status" value="1"/>
</dbReference>
<dbReference type="eggNOG" id="COG5616">
    <property type="taxonomic scope" value="Bacteria"/>
</dbReference>
<evidence type="ECO:0000256" key="1">
    <source>
        <dbReference type="SAM" id="MobiDB-lite"/>
    </source>
</evidence>
<dbReference type="KEGG" id="sno:Snov_4201"/>
<dbReference type="AlphaFoldDB" id="D7A1P5"/>
<evidence type="ECO:0000313" key="3">
    <source>
        <dbReference type="Proteomes" id="UP000006633"/>
    </source>
</evidence>
<dbReference type="STRING" id="639283.Snov_4201"/>
<protein>
    <submittedName>
        <fullName evidence="2">Uncharacterized protein</fullName>
    </submittedName>
</protein>
<proteinExistence type="predicted"/>
<dbReference type="SUPFAM" id="SSF48452">
    <property type="entry name" value="TPR-like"/>
    <property type="match status" value="1"/>
</dbReference>
<sequence length="598" mass="65762">MGRIMSAFAGGTSRSGDEEKPAEPVTADVQRQLERILASPELRRSSRLADFLAYVVEETLEGRQERIKAYSIGIEVFGRDGTFDPQLDPVVRIEAGRLRRELEHYYLATGRDDAIGIEIPKGGYVPHFFYRAQVSLRGEPEATVPLPAPAAPPGAAEGDRQHWRWAVTGAVIACLFALVWLGTRLERAESAASAAAAAQPSILVLPFADLGGKDIALRAAAISDELVARLVRFREVTVVAPEGAGPSDPARWPAARYLLDGSVRADDTRLRVTARLVERTSGTMLWSDIYDIDPKAPDTITLEEDIASRVATAVAQPYGVLFRSVERARDDRSPPQMSDSYQCALQFYEYRSVLSAELHAKVRACLRRGVATTPGNATAWAMLSYAYLDEDRFGFNPVARPPPVGRAIEAAQRAIQLDPANVRALQAMMTARFFNREPQAALQYGEQAYRLNPDDTELLGEYGSRLMQAGEHARGMAMMEEALARNPGTTGLYSGLLALGAYLDGDDARALVLIRRADLQRFPIYHFVATLIYARNGRAEEAAASRATFLKMRPAFFAQFEVELNKRNFNAADRAKIIADAAEAGFEVPARLHDARAY</sequence>
<feature type="region of interest" description="Disordered" evidence="1">
    <location>
        <begin position="1"/>
        <end position="26"/>
    </location>
</feature>
<organism evidence="2 3">
    <name type="scientific">Ancylobacter novellus (strain ATCC 8093 / DSM 506 / JCM 20403 / CCM 1077 / IAM 12100 / NBRC 12443 / NCIMB 10456)</name>
    <name type="common">Starkeya novella</name>
    <dbReference type="NCBI Taxonomy" id="639283"/>
    <lineage>
        <taxon>Bacteria</taxon>
        <taxon>Pseudomonadati</taxon>
        <taxon>Pseudomonadota</taxon>
        <taxon>Alphaproteobacteria</taxon>
        <taxon>Hyphomicrobiales</taxon>
        <taxon>Xanthobacteraceae</taxon>
        <taxon>Ancylobacter</taxon>
    </lineage>
</organism>
<gene>
    <name evidence="2" type="ordered locus">Snov_4201</name>
</gene>
<keyword evidence="3" id="KW-1185">Reference proteome</keyword>